<dbReference type="GO" id="GO:0001817">
    <property type="term" value="P:regulation of cytokine production"/>
    <property type="evidence" value="ECO:0007669"/>
    <property type="project" value="TreeGrafter"/>
</dbReference>
<evidence type="ECO:0000313" key="7">
    <source>
        <dbReference type="EMBL" id="KAK7939118.1"/>
    </source>
</evidence>
<dbReference type="Proteomes" id="UP001460270">
    <property type="component" value="Unassembled WGS sequence"/>
</dbReference>
<dbReference type="GO" id="GO:0050852">
    <property type="term" value="P:T cell receptor signaling pathway"/>
    <property type="evidence" value="ECO:0007669"/>
    <property type="project" value="TreeGrafter"/>
</dbReference>
<dbReference type="PANTHER" id="PTHR24100:SF130">
    <property type="entry name" value="BUTYROPHILIN-LIKE PROTEIN 9"/>
    <property type="match status" value="1"/>
</dbReference>
<dbReference type="InterPro" id="IPR013106">
    <property type="entry name" value="Ig_V-set"/>
</dbReference>
<dbReference type="GO" id="GO:0005102">
    <property type="term" value="F:signaling receptor binding"/>
    <property type="evidence" value="ECO:0007669"/>
    <property type="project" value="TreeGrafter"/>
</dbReference>
<protein>
    <recommendedName>
        <fullName evidence="6">Ig-like domain-containing protein</fullName>
    </recommendedName>
</protein>
<evidence type="ECO:0000256" key="3">
    <source>
        <dbReference type="ARBA" id="ARBA00023319"/>
    </source>
</evidence>
<evidence type="ECO:0000256" key="1">
    <source>
        <dbReference type="ARBA" id="ARBA00004370"/>
    </source>
</evidence>
<feature type="transmembrane region" description="Helical" evidence="5">
    <location>
        <begin position="357"/>
        <end position="380"/>
    </location>
</feature>
<keyword evidence="3" id="KW-0393">Immunoglobulin domain</keyword>
<dbReference type="InterPro" id="IPR003599">
    <property type="entry name" value="Ig_sub"/>
</dbReference>
<dbReference type="Pfam" id="PF07686">
    <property type="entry name" value="V-set"/>
    <property type="match status" value="1"/>
</dbReference>
<proteinExistence type="predicted"/>
<evidence type="ECO:0000256" key="5">
    <source>
        <dbReference type="SAM" id="Phobius"/>
    </source>
</evidence>
<dbReference type="SMART" id="SM00408">
    <property type="entry name" value="IGc2"/>
    <property type="match status" value="3"/>
</dbReference>
<name>A0AAW0PVG3_9GOBI</name>
<gene>
    <name evidence="7" type="ORF">WMY93_002444</name>
</gene>
<dbReference type="SMART" id="SM00409">
    <property type="entry name" value="IG"/>
    <property type="match status" value="3"/>
</dbReference>
<dbReference type="PANTHER" id="PTHR24100">
    <property type="entry name" value="BUTYROPHILIN"/>
    <property type="match status" value="1"/>
</dbReference>
<dbReference type="SMART" id="SM00406">
    <property type="entry name" value="IGv"/>
    <property type="match status" value="2"/>
</dbReference>
<evidence type="ECO:0000313" key="8">
    <source>
        <dbReference type="Proteomes" id="UP001460270"/>
    </source>
</evidence>
<dbReference type="InterPro" id="IPR050504">
    <property type="entry name" value="IgSF_BTN/MOG"/>
</dbReference>
<keyword evidence="2 5" id="KW-0472">Membrane</keyword>
<evidence type="ECO:0000259" key="6">
    <source>
        <dbReference type="PROSITE" id="PS50835"/>
    </source>
</evidence>
<accession>A0AAW0PVG3</accession>
<dbReference type="EMBL" id="JBBPFD010000002">
    <property type="protein sequence ID" value="KAK7939118.1"/>
    <property type="molecule type" value="Genomic_DNA"/>
</dbReference>
<comment type="subcellular location">
    <subcellularLocation>
        <location evidence="1">Membrane</location>
    </subcellularLocation>
</comment>
<keyword evidence="5" id="KW-1133">Transmembrane helix</keyword>
<feature type="compositionally biased region" description="Basic residues" evidence="4">
    <location>
        <begin position="13"/>
        <end position="25"/>
    </location>
</feature>
<evidence type="ECO:0000256" key="2">
    <source>
        <dbReference type="ARBA" id="ARBA00023136"/>
    </source>
</evidence>
<dbReference type="GO" id="GO:0009897">
    <property type="term" value="C:external side of plasma membrane"/>
    <property type="evidence" value="ECO:0007669"/>
    <property type="project" value="TreeGrafter"/>
</dbReference>
<sequence length="518" mass="57946">MCREAFSLPEITKKKRKRNRKKKWKKEGTSAGSTHGAVVCASAARLLRRRRRGPVCELLLSSDSPNSQSSGIRGVLSVFQGIRAVLSVFQGIRGVLSVFQGITVGALSSHSSYSGGCFQSRLFFRPVLGESEVEVVVVVGVESVTLPGKIELKETANYLKWTRGNKIVHIRDTEGDDPRKQNLLFTNRTQMKPDALQSGDMSLILKNPTLTDSGTYICVVRKGLDIMEHIAVALRVKGETVTVTEDSSVSLPFPSRVFPPEVQVKWTRLLNKSKSEEVHLLKNSKLDFSAQSSEFKDRTEMKSDALQRGDLGLNLKNLKPSDSGEYTCVVTDGSTNTELARTEVKLDVNKEDRSGTIIAWVTGVLSVLILFVVCVLWLMFKRMKKIKEFEKEVEVGVENVILPGEIECHESVTSVEWTRRNKTVHIRNRDGDDLGDQDLLYRDRTQMKDKNALKSGDMSLILKKPTLTDSGIYVCVVKKNHYLLKLIIVNLKVKEHVKAPRSRTLSETGCQTEDTHLE</sequence>
<dbReference type="SUPFAM" id="SSF48726">
    <property type="entry name" value="Immunoglobulin"/>
    <property type="match status" value="3"/>
</dbReference>
<keyword evidence="8" id="KW-1185">Reference proteome</keyword>
<keyword evidence="5" id="KW-0812">Transmembrane</keyword>
<feature type="region of interest" description="Disordered" evidence="4">
    <location>
        <begin position="1"/>
        <end position="32"/>
    </location>
</feature>
<dbReference type="InterPro" id="IPR013783">
    <property type="entry name" value="Ig-like_fold"/>
</dbReference>
<dbReference type="Gene3D" id="2.60.40.10">
    <property type="entry name" value="Immunoglobulins"/>
    <property type="match status" value="3"/>
</dbReference>
<dbReference type="AlphaFoldDB" id="A0AAW0PVG3"/>
<dbReference type="InterPro" id="IPR007110">
    <property type="entry name" value="Ig-like_dom"/>
</dbReference>
<feature type="domain" description="Ig-like" evidence="6">
    <location>
        <begin position="193"/>
        <end position="347"/>
    </location>
</feature>
<reference evidence="8" key="1">
    <citation type="submission" date="2024-04" db="EMBL/GenBank/DDBJ databases">
        <title>Salinicola lusitanus LLJ914,a marine bacterium isolated from the Okinawa Trough.</title>
        <authorList>
            <person name="Li J."/>
        </authorList>
    </citation>
    <scope>NUCLEOTIDE SEQUENCE [LARGE SCALE GENOMIC DNA]</scope>
</reference>
<evidence type="ECO:0000256" key="4">
    <source>
        <dbReference type="SAM" id="MobiDB-lite"/>
    </source>
</evidence>
<comment type="caution">
    <text evidence="7">The sequence shown here is derived from an EMBL/GenBank/DDBJ whole genome shotgun (WGS) entry which is preliminary data.</text>
</comment>
<dbReference type="InterPro" id="IPR036179">
    <property type="entry name" value="Ig-like_dom_sf"/>
</dbReference>
<organism evidence="7 8">
    <name type="scientific">Mugilogobius chulae</name>
    <name type="common">yellowstripe goby</name>
    <dbReference type="NCBI Taxonomy" id="88201"/>
    <lineage>
        <taxon>Eukaryota</taxon>
        <taxon>Metazoa</taxon>
        <taxon>Chordata</taxon>
        <taxon>Craniata</taxon>
        <taxon>Vertebrata</taxon>
        <taxon>Euteleostomi</taxon>
        <taxon>Actinopterygii</taxon>
        <taxon>Neopterygii</taxon>
        <taxon>Teleostei</taxon>
        <taxon>Neoteleostei</taxon>
        <taxon>Acanthomorphata</taxon>
        <taxon>Gobiaria</taxon>
        <taxon>Gobiiformes</taxon>
        <taxon>Gobioidei</taxon>
        <taxon>Gobiidae</taxon>
        <taxon>Gobionellinae</taxon>
        <taxon>Mugilogobius</taxon>
    </lineage>
</organism>
<dbReference type="InterPro" id="IPR003598">
    <property type="entry name" value="Ig_sub2"/>
</dbReference>
<dbReference type="PROSITE" id="PS50835">
    <property type="entry name" value="IG_LIKE"/>
    <property type="match status" value="1"/>
</dbReference>